<sequence length="141" mass="16223">MFESGDHSDLTICTETAKFKVHKCVVDRRTTLLRSENVEYSRPSKRARRLLPPVRYEEVEEETDTITLNENETVVRALLQHIYELEVRLLHRTPATSDQALRDEFVDLVNLKKAANEYGVVGLNTLDAAEQRLNATNRLGR</sequence>
<organism evidence="1 2">
    <name type="scientific">Vermiconidia calcicola</name>
    <dbReference type="NCBI Taxonomy" id="1690605"/>
    <lineage>
        <taxon>Eukaryota</taxon>
        <taxon>Fungi</taxon>
        <taxon>Dikarya</taxon>
        <taxon>Ascomycota</taxon>
        <taxon>Pezizomycotina</taxon>
        <taxon>Dothideomycetes</taxon>
        <taxon>Dothideomycetidae</taxon>
        <taxon>Mycosphaerellales</taxon>
        <taxon>Extremaceae</taxon>
        <taxon>Vermiconidia</taxon>
    </lineage>
</organism>
<evidence type="ECO:0000313" key="2">
    <source>
        <dbReference type="Proteomes" id="UP001281147"/>
    </source>
</evidence>
<proteinExistence type="predicted"/>
<comment type="caution">
    <text evidence="1">The sequence shown here is derived from an EMBL/GenBank/DDBJ whole genome shotgun (WGS) entry which is preliminary data.</text>
</comment>
<evidence type="ECO:0000313" key="1">
    <source>
        <dbReference type="EMBL" id="KAK3717984.1"/>
    </source>
</evidence>
<gene>
    <name evidence="1" type="ORF">LTR37_005410</name>
</gene>
<name>A0ACC3NJ52_9PEZI</name>
<reference evidence="1" key="1">
    <citation type="submission" date="2023-07" db="EMBL/GenBank/DDBJ databases">
        <title>Black Yeasts Isolated from many extreme environments.</title>
        <authorList>
            <person name="Coleine C."/>
            <person name="Stajich J.E."/>
            <person name="Selbmann L."/>
        </authorList>
    </citation>
    <scope>NUCLEOTIDE SEQUENCE</scope>
    <source>
        <strain evidence="1">CCFEE 5714</strain>
    </source>
</reference>
<keyword evidence="2" id="KW-1185">Reference proteome</keyword>
<accession>A0ACC3NJ52</accession>
<dbReference type="Proteomes" id="UP001281147">
    <property type="component" value="Unassembled WGS sequence"/>
</dbReference>
<protein>
    <submittedName>
        <fullName evidence="1">Uncharacterized protein</fullName>
    </submittedName>
</protein>
<dbReference type="EMBL" id="JAUTXU010000034">
    <property type="protein sequence ID" value="KAK3717984.1"/>
    <property type="molecule type" value="Genomic_DNA"/>
</dbReference>